<keyword evidence="2" id="KW-0732">Signal</keyword>
<dbReference type="Gene3D" id="1.25.40.10">
    <property type="entry name" value="Tetratricopeptide repeat domain"/>
    <property type="match status" value="3"/>
</dbReference>
<evidence type="ECO:0000313" key="4">
    <source>
        <dbReference type="Proteomes" id="UP001139125"/>
    </source>
</evidence>
<dbReference type="InterPro" id="IPR011990">
    <property type="entry name" value="TPR-like_helical_dom_sf"/>
</dbReference>
<keyword evidence="1" id="KW-0802">TPR repeat</keyword>
<dbReference type="PANTHER" id="PTHR12558:SF13">
    <property type="entry name" value="CELL DIVISION CYCLE PROTEIN 27 HOMOLOG"/>
    <property type="match status" value="1"/>
</dbReference>
<evidence type="ECO:0000256" key="2">
    <source>
        <dbReference type="SAM" id="SignalP"/>
    </source>
</evidence>
<protein>
    <submittedName>
        <fullName evidence="3">Tetratricopeptide repeat protein</fullName>
    </submittedName>
</protein>
<dbReference type="Proteomes" id="UP001139125">
    <property type="component" value="Unassembled WGS sequence"/>
</dbReference>
<sequence>MKKLLRNLLSAVLFVGILASCETTDPLIEEAQKNIFTQNYDSALAVLDRSIQNNPESGLPYYYKAMTYKEKARTIPQAGERKGTYENFRESAVTAREKFSAQEEVPSEAGDVDNLILSTWGFEHNKAIEYVNDDSLKATVEEPIKVAVAHLENAVIINPDSTLSWDILAQVQSINGNYAGAIEALNTSMEMKGNPPSEDFLRLGTYYRESEQPEEAINVLENGVESYPDSVQLVQVLADVYMQAGQREKSIQTIETLIERDPENAQYHLALGTQLLQATTEISEKITSNYDEIYDLGTELRNNRNRADAINASIDSLVSVNEELTSEMNGLSDRAESELIRVTELRPEDPKAYQYLGISFTNKAAALYEKRNFTQDNELASELDKQAKEELREAMKYYEKAVELEPDNTANWQSLSRIYVQLDMQEKAAEAMDKAGM</sequence>
<dbReference type="RefSeq" id="WP_255132868.1">
    <property type="nucleotide sequence ID" value="NZ_JANDBC010000001.1"/>
</dbReference>
<dbReference type="PROSITE" id="PS51257">
    <property type="entry name" value="PROKAR_LIPOPROTEIN"/>
    <property type="match status" value="1"/>
</dbReference>
<gene>
    <name evidence="3" type="ORF">NM125_03385</name>
</gene>
<dbReference type="SMART" id="SM00028">
    <property type="entry name" value="TPR"/>
    <property type="match status" value="5"/>
</dbReference>
<reference evidence="3" key="1">
    <citation type="submission" date="2022-06" db="EMBL/GenBank/DDBJ databases">
        <title>Gracilimonas sp. CAU 1638 isolated from sea sediment.</title>
        <authorList>
            <person name="Kim W."/>
        </authorList>
    </citation>
    <scope>NUCLEOTIDE SEQUENCE</scope>
    <source>
        <strain evidence="3">CAU 1638</strain>
    </source>
</reference>
<feature type="repeat" description="TPR" evidence="1">
    <location>
        <begin position="231"/>
        <end position="264"/>
    </location>
</feature>
<feature type="repeat" description="TPR" evidence="1">
    <location>
        <begin position="197"/>
        <end position="230"/>
    </location>
</feature>
<feature type="chain" id="PRO_5040958561" evidence="2">
    <location>
        <begin position="20"/>
        <end position="437"/>
    </location>
</feature>
<keyword evidence="4" id="KW-1185">Reference proteome</keyword>
<dbReference type="Pfam" id="PF13181">
    <property type="entry name" value="TPR_8"/>
    <property type="match status" value="1"/>
</dbReference>
<name>A0A9X2RFY4_9BACT</name>
<dbReference type="PANTHER" id="PTHR12558">
    <property type="entry name" value="CELL DIVISION CYCLE 16,23,27"/>
    <property type="match status" value="1"/>
</dbReference>
<feature type="signal peptide" evidence="2">
    <location>
        <begin position="1"/>
        <end position="19"/>
    </location>
</feature>
<dbReference type="AlphaFoldDB" id="A0A9X2RFY4"/>
<dbReference type="Pfam" id="PF14559">
    <property type="entry name" value="TPR_19"/>
    <property type="match status" value="1"/>
</dbReference>
<comment type="caution">
    <text evidence="3">The sequence shown here is derived from an EMBL/GenBank/DDBJ whole genome shotgun (WGS) entry which is preliminary data.</text>
</comment>
<evidence type="ECO:0000313" key="3">
    <source>
        <dbReference type="EMBL" id="MCP9290624.1"/>
    </source>
</evidence>
<organism evidence="3 4">
    <name type="scientific">Gracilimonas sediminicola</name>
    <dbReference type="NCBI Taxonomy" id="2952158"/>
    <lineage>
        <taxon>Bacteria</taxon>
        <taxon>Pseudomonadati</taxon>
        <taxon>Balneolota</taxon>
        <taxon>Balneolia</taxon>
        <taxon>Balneolales</taxon>
        <taxon>Balneolaceae</taxon>
        <taxon>Gracilimonas</taxon>
    </lineage>
</organism>
<proteinExistence type="predicted"/>
<evidence type="ECO:0000256" key="1">
    <source>
        <dbReference type="PROSITE-ProRule" id="PRU00339"/>
    </source>
</evidence>
<accession>A0A9X2RFY4</accession>
<dbReference type="SUPFAM" id="SSF48452">
    <property type="entry name" value="TPR-like"/>
    <property type="match status" value="3"/>
</dbReference>
<dbReference type="InterPro" id="IPR019734">
    <property type="entry name" value="TPR_rpt"/>
</dbReference>
<dbReference type="EMBL" id="JANDBC010000001">
    <property type="protein sequence ID" value="MCP9290624.1"/>
    <property type="molecule type" value="Genomic_DNA"/>
</dbReference>
<dbReference type="PROSITE" id="PS50005">
    <property type="entry name" value="TPR"/>
    <property type="match status" value="2"/>
</dbReference>